<organism evidence="3 4">
    <name type="scientific">Candidatus Dojkabacteria bacterium</name>
    <dbReference type="NCBI Taxonomy" id="2099670"/>
    <lineage>
        <taxon>Bacteria</taxon>
        <taxon>Candidatus Dojkabacteria</taxon>
    </lineage>
</organism>
<name>A0A955IAC3_9BACT</name>
<dbReference type="Gene3D" id="3.30.450.40">
    <property type="match status" value="1"/>
</dbReference>
<dbReference type="InterPro" id="IPR003018">
    <property type="entry name" value="GAF"/>
</dbReference>
<evidence type="ECO:0000256" key="1">
    <source>
        <dbReference type="SAM" id="Phobius"/>
    </source>
</evidence>
<proteinExistence type="predicted"/>
<reference evidence="3" key="1">
    <citation type="submission" date="2020-04" db="EMBL/GenBank/DDBJ databases">
        <authorList>
            <person name="Zhang T."/>
        </authorList>
    </citation>
    <scope>NUCLEOTIDE SEQUENCE</scope>
    <source>
        <strain evidence="3">HKST-UBA13</strain>
    </source>
</reference>
<dbReference type="SMART" id="SM00065">
    <property type="entry name" value="GAF"/>
    <property type="match status" value="1"/>
</dbReference>
<feature type="transmembrane region" description="Helical" evidence="1">
    <location>
        <begin position="90"/>
        <end position="111"/>
    </location>
</feature>
<evidence type="ECO:0000259" key="2">
    <source>
        <dbReference type="SMART" id="SM00065"/>
    </source>
</evidence>
<accession>A0A955IAC3</accession>
<gene>
    <name evidence="3" type="ORF">KC678_03060</name>
</gene>
<keyword evidence="1" id="KW-0812">Transmembrane</keyword>
<reference evidence="3" key="2">
    <citation type="journal article" date="2021" name="Microbiome">
        <title>Successional dynamics and alternative stable states in a saline activated sludge microbial community over 9 years.</title>
        <authorList>
            <person name="Wang Y."/>
            <person name="Ye J."/>
            <person name="Ju F."/>
            <person name="Liu L."/>
            <person name="Boyd J.A."/>
            <person name="Deng Y."/>
            <person name="Parks D.H."/>
            <person name="Jiang X."/>
            <person name="Yin X."/>
            <person name="Woodcroft B.J."/>
            <person name="Tyson G.W."/>
            <person name="Hugenholtz P."/>
            <person name="Polz M.F."/>
            <person name="Zhang T."/>
        </authorList>
    </citation>
    <scope>NUCLEOTIDE SEQUENCE</scope>
    <source>
        <strain evidence="3">HKST-UBA13</strain>
    </source>
</reference>
<keyword evidence="1" id="KW-0472">Membrane</keyword>
<dbReference type="SUPFAM" id="SSF55781">
    <property type="entry name" value="GAF domain-like"/>
    <property type="match status" value="1"/>
</dbReference>
<feature type="domain" description="GAF" evidence="2">
    <location>
        <begin position="141"/>
        <end position="300"/>
    </location>
</feature>
<evidence type="ECO:0000313" key="4">
    <source>
        <dbReference type="Proteomes" id="UP000775877"/>
    </source>
</evidence>
<dbReference type="AlphaFoldDB" id="A0A955IAC3"/>
<comment type="caution">
    <text evidence="3">The sequence shown here is derived from an EMBL/GenBank/DDBJ whole genome shotgun (WGS) entry which is preliminary data.</text>
</comment>
<feature type="transmembrane region" description="Helical" evidence="1">
    <location>
        <begin position="41"/>
        <end position="60"/>
    </location>
</feature>
<dbReference type="EMBL" id="JAGQLJ010000061">
    <property type="protein sequence ID" value="MCA9381221.1"/>
    <property type="molecule type" value="Genomic_DNA"/>
</dbReference>
<feature type="transmembrane region" description="Helical" evidence="1">
    <location>
        <begin position="65"/>
        <end position="84"/>
    </location>
</feature>
<protein>
    <submittedName>
        <fullName evidence="3">GAF domain-containing protein</fullName>
    </submittedName>
</protein>
<evidence type="ECO:0000313" key="3">
    <source>
        <dbReference type="EMBL" id="MCA9381221.1"/>
    </source>
</evidence>
<dbReference type="Proteomes" id="UP000775877">
    <property type="component" value="Unassembled WGS sequence"/>
</dbReference>
<keyword evidence="1" id="KW-1133">Transmembrane helix</keyword>
<dbReference type="Pfam" id="PF01590">
    <property type="entry name" value="GAF"/>
    <property type="match status" value="1"/>
</dbReference>
<feature type="transmembrane region" description="Helical" evidence="1">
    <location>
        <begin position="15"/>
        <end position="35"/>
    </location>
</feature>
<dbReference type="InterPro" id="IPR029016">
    <property type="entry name" value="GAF-like_dom_sf"/>
</dbReference>
<sequence length="342" mass="39177">MKIEQIEKFIKQNKISDFAITLFFTLITGIIALIINSTPEIPNISLIIVTAFILIIAPFYNRITFYLMIIVFTVMTVIFLDSSSADFTPALVRLFTFDIFLLVAGEGFINLSESRDESKKALASKTALLEVIVYFVQKVVDNKNIFDELPYVMQQIGQTSNVSRVYIFTVGEDGRGSYMSQRYEWTNGNTTVQIDNPELQKLYFTDAGFQRWLDLLNDEKNIRGNVSEFPDSEKPMLQSQEIKSLLISPIIAGEKLWGFIGFDECRIEREWNNNLVEILRLFANLLGSSINSTETSKKLLAHTKELEEANRLMVNRELRILELKNRISKLENPDAKPEKKAD</sequence>